<evidence type="ECO:0000313" key="1">
    <source>
        <dbReference type="EMBL" id="GFT35162.1"/>
    </source>
</evidence>
<accession>A0A8X6NWC4</accession>
<organism evidence="1 2">
    <name type="scientific">Nephila pilipes</name>
    <name type="common">Giant wood spider</name>
    <name type="synonym">Nephila maculata</name>
    <dbReference type="NCBI Taxonomy" id="299642"/>
    <lineage>
        <taxon>Eukaryota</taxon>
        <taxon>Metazoa</taxon>
        <taxon>Ecdysozoa</taxon>
        <taxon>Arthropoda</taxon>
        <taxon>Chelicerata</taxon>
        <taxon>Arachnida</taxon>
        <taxon>Araneae</taxon>
        <taxon>Araneomorphae</taxon>
        <taxon>Entelegynae</taxon>
        <taxon>Araneoidea</taxon>
        <taxon>Nephilidae</taxon>
        <taxon>Nephila</taxon>
    </lineage>
</organism>
<dbReference type="OrthoDB" id="10526261at2759"/>
<protein>
    <submittedName>
        <fullName evidence="1">Uncharacterized protein</fullName>
    </submittedName>
</protein>
<evidence type="ECO:0000313" key="2">
    <source>
        <dbReference type="Proteomes" id="UP000887013"/>
    </source>
</evidence>
<sequence>MASGPAGGLRTEAKRRRQYGQYGVFASHAYRLRKKREDTLRANRSNVYIGLPDLVTASLRFDLISIAISGSGAKWRREG</sequence>
<keyword evidence="2" id="KW-1185">Reference proteome</keyword>
<name>A0A8X6NWC4_NEPPI</name>
<dbReference type="AlphaFoldDB" id="A0A8X6NWC4"/>
<reference evidence="1" key="1">
    <citation type="submission" date="2020-08" db="EMBL/GenBank/DDBJ databases">
        <title>Multicomponent nature underlies the extraordinary mechanical properties of spider dragline silk.</title>
        <authorList>
            <person name="Kono N."/>
            <person name="Nakamura H."/>
            <person name="Mori M."/>
            <person name="Yoshida Y."/>
            <person name="Ohtoshi R."/>
            <person name="Malay A.D."/>
            <person name="Moran D.A.P."/>
            <person name="Tomita M."/>
            <person name="Numata K."/>
            <person name="Arakawa K."/>
        </authorList>
    </citation>
    <scope>NUCLEOTIDE SEQUENCE</scope>
</reference>
<comment type="caution">
    <text evidence="1">The sequence shown here is derived from an EMBL/GenBank/DDBJ whole genome shotgun (WGS) entry which is preliminary data.</text>
</comment>
<dbReference type="Proteomes" id="UP000887013">
    <property type="component" value="Unassembled WGS sequence"/>
</dbReference>
<proteinExistence type="predicted"/>
<dbReference type="EMBL" id="BMAW01013654">
    <property type="protein sequence ID" value="GFT35162.1"/>
    <property type="molecule type" value="Genomic_DNA"/>
</dbReference>
<gene>
    <name evidence="1" type="ORF">NPIL_328331</name>
</gene>